<name>A0A6N2AXE3_SOLCI</name>
<dbReference type="PRINTS" id="PR01544">
    <property type="entry name" value="ARATH130DUF"/>
</dbReference>
<dbReference type="AlphaFoldDB" id="A0A6N2AXE3"/>
<organism evidence="7">
    <name type="scientific">Solanum chilense</name>
    <name type="common">Tomato</name>
    <name type="synonym">Lycopersicon chilense</name>
    <dbReference type="NCBI Taxonomy" id="4083"/>
    <lineage>
        <taxon>Eukaryota</taxon>
        <taxon>Viridiplantae</taxon>
        <taxon>Streptophyta</taxon>
        <taxon>Embryophyta</taxon>
        <taxon>Tracheophyta</taxon>
        <taxon>Spermatophyta</taxon>
        <taxon>Magnoliopsida</taxon>
        <taxon>eudicotyledons</taxon>
        <taxon>Gunneridae</taxon>
        <taxon>Pentapetalae</taxon>
        <taxon>asterids</taxon>
        <taxon>lamiids</taxon>
        <taxon>Solanales</taxon>
        <taxon>Solanaceae</taxon>
        <taxon>Solanoideae</taxon>
        <taxon>Solaneae</taxon>
        <taxon>Solanum</taxon>
        <taxon>Solanum subgen. Lycopersicon</taxon>
    </lineage>
</organism>
<gene>
    <name evidence="7" type="ORF">EJD97_021600</name>
</gene>
<reference evidence="7" key="1">
    <citation type="submission" date="2019-05" db="EMBL/GenBank/DDBJ databases">
        <title>The de novo reference genome and transcriptome assemblies of the wild tomato species Solanum chilense.</title>
        <authorList>
            <person name="Stam R."/>
            <person name="Nosenko T."/>
            <person name="Hoerger A.C."/>
            <person name="Stephan W."/>
            <person name="Seidel M.A."/>
            <person name="Kuhn J.M.M."/>
            <person name="Haberer G."/>
            <person name="Tellier A."/>
        </authorList>
    </citation>
    <scope>NUCLEOTIDE SEQUENCE</scope>
    <source>
        <tissue evidence="7">Mature leaves</tissue>
    </source>
</reference>
<keyword evidence="4" id="KW-0862">Zinc</keyword>
<evidence type="ECO:0000256" key="2">
    <source>
        <dbReference type="ARBA" id="ARBA00022723"/>
    </source>
</evidence>
<comment type="caution">
    <text evidence="7">The sequence shown here is derived from an EMBL/GenBank/DDBJ whole genome shotgun (WGS) entry which is preliminary data.</text>
</comment>
<keyword evidence="3" id="KW-0863">Zinc-finger</keyword>
<dbReference type="GO" id="GO:0008270">
    <property type="term" value="F:zinc ion binding"/>
    <property type="evidence" value="ECO:0007669"/>
    <property type="project" value="UniProtKB-KW"/>
</dbReference>
<protein>
    <recommendedName>
        <fullName evidence="6">Oberon-like PHD finger domain-containing protein</fullName>
    </recommendedName>
</protein>
<evidence type="ECO:0000313" key="7">
    <source>
        <dbReference type="EMBL" id="TMW86304.1"/>
    </source>
</evidence>
<dbReference type="PANTHER" id="PTHR21736">
    <property type="entry name" value="VERNALIZATION-INSENSITIVE PROTEIN 3"/>
    <property type="match status" value="1"/>
</dbReference>
<dbReference type="InterPro" id="IPR004082">
    <property type="entry name" value="OBERON"/>
</dbReference>
<feature type="domain" description="Oberon-like PHD finger" evidence="6">
    <location>
        <begin position="21"/>
        <end position="145"/>
    </location>
</feature>
<comment type="subcellular location">
    <subcellularLocation>
        <location evidence="1">Nucleus</location>
    </subcellularLocation>
</comment>
<dbReference type="InterPro" id="IPR047578">
    <property type="entry name" value="OBE1-like_PHD"/>
</dbReference>
<proteinExistence type="predicted"/>
<dbReference type="PANTHER" id="PTHR21736:SF42">
    <property type="entry name" value="OBERON-LIKE PHD FINGER DOMAIN-CONTAINING PROTEIN"/>
    <property type="match status" value="1"/>
</dbReference>
<evidence type="ECO:0000259" key="6">
    <source>
        <dbReference type="Pfam" id="PF07227"/>
    </source>
</evidence>
<dbReference type="GO" id="GO:0010468">
    <property type="term" value="P:regulation of gene expression"/>
    <property type="evidence" value="ECO:0007669"/>
    <property type="project" value="TreeGrafter"/>
</dbReference>
<accession>A0A6N2AXE3</accession>
<keyword evidence="2" id="KW-0479">Metal-binding</keyword>
<dbReference type="EMBL" id="RXGB01006630">
    <property type="protein sequence ID" value="TMW86304.1"/>
    <property type="molecule type" value="Genomic_DNA"/>
</dbReference>
<dbReference type="GO" id="GO:0005634">
    <property type="term" value="C:nucleus"/>
    <property type="evidence" value="ECO:0007669"/>
    <property type="project" value="UniProtKB-SubCell"/>
</dbReference>
<evidence type="ECO:0000256" key="3">
    <source>
        <dbReference type="ARBA" id="ARBA00022771"/>
    </source>
</evidence>
<keyword evidence="5" id="KW-0539">Nucleus</keyword>
<dbReference type="CDD" id="cd15612">
    <property type="entry name" value="PHD_OBE1_like"/>
    <property type="match status" value="1"/>
</dbReference>
<sequence length="214" mass="24218">MQNWLARDLLFSKFQTGFSRCRNIRCKSVLPADDCKCKICSRNNGFCSVCMCLVCSNFDYATNTCRWVGCDRCSHWCHAVCAVQRNLIKPGPSINGPSGTTEMQFHCLGCGHSSEMFGFVRDAYMHCSKDWGEKTLIEELDYVQKIFNGSEDFKGKELHAITYGLRDKLEKQMISPSDACSFIFHFFKYTDGLSQFLSSSFPASIPLADKFSST</sequence>
<dbReference type="GO" id="GO:0010078">
    <property type="term" value="P:maintenance of root meristem identity"/>
    <property type="evidence" value="ECO:0007669"/>
    <property type="project" value="TreeGrafter"/>
</dbReference>
<dbReference type="GO" id="GO:0010071">
    <property type="term" value="P:root meristem specification"/>
    <property type="evidence" value="ECO:0007669"/>
    <property type="project" value="TreeGrafter"/>
</dbReference>
<dbReference type="Pfam" id="PF07227">
    <property type="entry name" value="PHD_Oberon"/>
    <property type="match status" value="1"/>
</dbReference>
<dbReference type="GO" id="GO:0010492">
    <property type="term" value="P:maintenance of shoot apical meristem identity"/>
    <property type="evidence" value="ECO:0007669"/>
    <property type="project" value="TreeGrafter"/>
</dbReference>
<evidence type="ECO:0000256" key="4">
    <source>
        <dbReference type="ARBA" id="ARBA00022833"/>
    </source>
</evidence>
<evidence type="ECO:0000256" key="1">
    <source>
        <dbReference type="ARBA" id="ARBA00004123"/>
    </source>
</evidence>
<evidence type="ECO:0000256" key="5">
    <source>
        <dbReference type="ARBA" id="ARBA00023242"/>
    </source>
</evidence>
<dbReference type="InterPro" id="IPR032881">
    <property type="entry name" value="Oberon-like_PHD"/>
</dbReference>